<evidence type="ECO:0000313" key="1">
    <source>
        <dbReference type="EMBL" id="PIC39733.1"/>
    </source>
</evidence>
<accession>A0A2G5UJW7</accession>
<evidence type="ECO:0008006" key="3">
    <source>
        <dbReference type="Google" id="ProtNLM"/>
    </source>
</evidence>
<dbReference type="PANTHER" id="PTHR21503:SF8">
    <property type="entry name" value="F-BOX ASSOCIATED DOMAIN-CONTAINING PROTEIN-RELATED"/>
    <property type="match status" value="1"/>
</dbReference>
<dbReference type="Proteomes" id="UP000230233">
    <property type="component" value="Chromosome III"/>
</dbReference>
<protein>
    <recommendedName>
        <fullName evidence="3">F-box associated domain-containing protein</fullName>
    </recommendedName>
</protein>
<proteinExistence type="predicted"/>
<keyword evidence="2" id="KW-1185">Reference proteome</keyword>
<reference evidence="2" key="1">
    <citation type="submission" date="2017-10" db="EMBL/GenBank/DDBJ databases">
        <title>Rapid genome shrinkage in a self-fertile nematode reveals novel sperm competition proteins.</title>
        <authorList>
            <person name="Yin D."/>
            <person name="Schwarz E.M."/>
            <person name="Thomas C.G."/>
            <person name="Felde R.L."/>
            <person name="Korf I.F."/>
            <person name="Cutter A.D."/>
            <person name="Schartner C.M."/>
            <person name="Ralston E.J."/>
            <person name="Meyer B.J."/>
            <person name="Haag E.S."/>
        </authorList>
    </citation>
    <scope>NUCLEOTIDE SEQUENCE [LARGE SCALE GENOMIC DNA]</scope>
    <source>
        <strain evidence="2">JU1422</strain>
    </source>
</reference>
<sequence>MDFEIDTVVISMNDFFNEEYWKLVDWIRSNCREIPALHVHGEYPPQGRLQYILDNLKVTGSLKIFVKTIQRLPLRIPNTINELEIRFGFNDTSWTNREINLFYKSWIEMKSHQNLESFEINLTSREDFVAVALRGIPYQMGSPRHFRFNTLLDGSFEVTRKDGLTASVCVYQDRSEFIAVLCTSFFVPTRFFPFYANL</sequence>
<dbReference type="AlphaFoldDB" id="A0A2G5UJW7"/>
<dbReference type="EMBL" id="PDUG01000003">
    <property type="protein sequence ID" value="PIC39733.1"/>
    <property type="molecule type" value="Genomic_DNA"/>
</dbReference>
<evidence type="ECO:0000313" key="2">
    <source>
        <dbReference type="Proteomes" id="UP000230233"/>
    </source>
</evidence>
<organism evidence="1 2">
    <name type="scientific">Caenorhabditis nigoni</name>
    <dbReference type="NCBI Taxonomy" id="1611254"/>
    <lineage>
        <taxon>Eukaryota</taxon>
        <taxon>Metazoa</taxon>
        <taxon>Ecdysozoa</taxon>
        <taxon>Nematoda</taxon>
        <taxon>Chromadorea</taxon>
        <taxon>Rhabditida</taxon>
        <taxon>Rhabditina</taxon>
        <taxon>Rhabditomorpha</taxon>
        <taxon>Rhabditoidea</taxon>
        <taxon>Rhabditidae</taxon>
        <taxon>Peloderinae</taxon>
        <taxon>Caenorhabditis</taxon>
    </lineage>
</organism>
<gene>
    <name evidence="1" type="primary">Cnig_chr_III.g11328</name>
    <name evidence="1" type="ORF">B9Z55_011328</name>
</gene>
<name>A0A2G5UJW7_9PELO</name>
<dbReference type="PANTHER" id="PTHR21503">
    <property type="entry name" value="F-BOX-CONTAINING HYPOTHETICAL PROTEIN C.ELEGANS"/>
    <property type="match status" value="1"/>
</dbReference>
<dbReference type="OrthoDB" id="5909348at2759"/>
<comment type="caution">
    <text evidence="1">The sequence shown here is derived from an EMBL/GenBank/DDBJ whole genome shotgun (WGS) entry which is preliminary data.</text>
</comment>